<protein>
    <submittedName>
        <fullName evidence="2">Uncharacterized protein</fullName>
    </submittedName>
</protein>
<dbReference type="InParanoid" id="E3NPZ0"/>
<dbReference type="STRING" id="31234.E3NPZ0"/>
<organism evidence="3">
    <name type="scientific">Caenorhabditis remanei</name>
    <name type="common">Caenorhabditis vulgaris</name>
    <dbReference type="NCBI Taxonomy" id="31234"/>
    <lineage>
        <taxon>Eukaryota</taxon>
        <taxon>Metazoa</taxon>
        <taxon>Ecdysozoa</taxon>
        <taxon>Nematoda</taxon>
        <taxon>Chromadorea</taxon>
        <taxon>Rhabditida</taxon>
        <taxon>Rhabditina</taxon>
        <taxon>Rhabditomorpha</taxon>
        <taxon>Rhabditoidea</taxon>
        <taxon>Rhabditidae</taxon>
        <taxon>Peloderinae</taxon>
        <taxon>Caenorhabditis</taxon>
    </lineage>
</organism>
<sequence length="359" mass="40964">MISDDDPPPREEELEAPEDDDDDVLLRAESPPPLRAPPPIRAAHPPPLIPMALLAQQVMARREAPPPENVLPVAPAPPVIPNMQRRYRPRPRADLEADPPYFHRDRRNRIPVARIGVRERLLRNLGRYALAVFERTLGQFNQAVAICCRDGDNRPLLDMGFRREMARYHLPIDIMWQHGEYHPSGLADQVLILFFEDMDNVRLRTEWEQQQAENPEAMPDLDELNALLQERRNLQFPEIADAARRERMVARRAARRAIEAPGAAEAPRAPEGVPRPPGRRPPGRQNLEMQRRFAENPELFLPNPEELARQEAVRIRVRQRLAEMEANGEIARIMARANGDDVEEEQPAALGAQNAHVAE</sequence>
<reference evidence="2" key="1">
    <citation type="submission" date="2007-07" db="EMBL/GenBank/DDBJ databases">
        <title>PCAP assembly of the Caenorhabditis remanei genome.</title>
        <authorList>
            <consortium name="The Caenorhabditis remanei Sequencing Consortium"/>
            <person name="Wilson R.K."/>
        </authorList>
    </citation>
    <scope>NUCLEOTIDE SEQUENCE [LARGE SCALE GENOMIC DNA]</scope>
    <source>
        <strain evidence="2">PB4641</strain>
    </source>
</reference>
<dbReference type="AlphaFoldDB" id="E3NPZ0"/>
<feature type="region of interest" description="Disordered" evidence="1">
    <location>
        <begin position="63"/>
        <end position="84"/>
    </location>
</feature>
<proteinExistence type="predicted"/>
<dbReference type="Proteomes" id="UP000008281">
    <property type="component" value="Unassembled WGS sequence"/>
</dbReference>
<feature type="region of interest" description="Disordered" evidence="1">
    <location>
        <begin position="257"/>
        <end position="285"/>
    </location>
</feature>
<feature type="compositionally biased region" description="Pro residues" evidence="1">
    <location>
        <begin position="66"/>
        <end position="80"/>
    </location>
</feature>
<evidence type="ECO:0000256" key="1">
    <source>
        <dbReference type="SAM" id="MobiDB-lite"/>
    </source>
</evidence>
<accession>E3NPZ0</accession>
<evidence type="ECO:0000313" key="3">
    <source>
        <dbReference type="Proteomes" id="UP000008281"/>
    </source>
</evidence>
<feature type="compositionally biased region" description="Acidic residues" evidence="1">
    <location>
        <begin position="1"/>
        <end position="23"/>
    </location>
</feature>
<feature type="compositionally biased region" description="Pro residues" evidence="1">
    <location>
        <begin position="30"/>
        <end position="43"/>
    </location>
</feature>
<gene>
    <name evidence="2" type="ORF">CRE_21634</name>
</gene>
<dbReference type="HOGENOM" id="CLU_772172_0_0_1"/>
<name>E3NPZ0_CAERE</name>
<feature type="region of interest" description="Disordered" evidence="1">
    <location>
        <begin position="1"/>
        <end position="43"/>
    </location>
</feature>
<feature type="region of interest" description="Disordered" evidence="1">
    <location>
        <begin position="338"/>
        <end position="359"/>
    </location>
</feature>
<feature type="compositionally biased region" description="Low complexity" evidence="1">
    <location>
        <begin position="259"/>
        <end position="272"/>
    </location>
</feature>
<evidence type="ECO:0000313" key="2">
    <source>
        <dbReference type="EMBL" id="EFO83922.1"/>
    </source>
</evidence>
<keyword evidence="3" id="KW-1185">Reference proteome</keyword>
<dbReference type="EMBL" id="DS269440">
    <property type="protein sequence ID" value="EFO83922.1"/>
    <property type="molecule type" value="Genomic_DNA"/>
</dbReference>